<dbReference type="EMBL" id="CP035807">
    <property type="protein sequence ID" value="QEN03827.1"/>
    <property type="molecule type" value="Genomic_DNA"/>
</dbReference>
<protein>
    <submittedName>
        <fullName evidence="1">Uncharacterized protein</fullName>
    </submittedName>
</protein>
<dbReference type="KEGG" id="sper:EW093_03635"/>
<dbReference type="AlphaFoldDB" id="A0A5C1Q8S2"/>
<name>A0A5C1Q8S2_9SPIO</name>
<sequence>MLGRLEVLDNLSRAIFFMEDFSIFKEVQINKYLSEKKNNKKVSSPELDMIIDLIKDYWCDLLATGYINNKDTKEKEDIFKSIEIIFPYSDIPSSWSDGITYVDFHSFNR</sequence>
<dbReference type="Proteomes" id="UP000323824">
    <property type="component" value="Chromosome"/>
</dbReference>
<reference evidence="1 2" key="1">
    <citation type="submission" date="2019-02" db="EMBL/GenBank/DDBJ databases">
        <authorList>
            <person name="Fomenkov A."/>
            <person name="Dubinina G."/>
            <person name="Grabovich M."/>
            <person name="Vincze T."/>
            <person name="Roberts R.J."/>
        </authorList>
    </citation>
    <scope>NUCLEOTIDE SEQUENCE [LARGE SCALE GENOMIC DNA]</scope>
    <source>
        <strain evidence="1 2">P</strain>
    </source>
</reference>
<reference evidence="1 2" key="2">
    <citation type="submission" date="2019-09" db="EMBL/GenBank/DDBJ databases">
        <title>Complete Genome Sequence and Methylome Analysis of free living Spirochaetas.</title>
        <authorList>
            <person name="Leshcheva N."/>
            <person name="Mikheeva N."/>
        </authorList>
    </citation>
    <scope>NUCLEOTIDE SEQUENCE [LARGE SCALE GENOMIC DNA]</scope>
    <source>
        <strain evidence="1 2">P</strain>
    </source>
</reference>
<evidence type="ECO:0000313" key="1">
    <source>
        <dbReference type="EMBL" id="QEN03827.1"/>
    </source>
</evidence>
<dbReference type="RefSeq" id="WP_149567085.1">
    <property type="nucleotide sequence ID" value="NZ_CP035807.1"/>
</dbReference>
<gene>
    <name evidence="1" type="ORF">EW093_03635</name>
</gene>
<accession>A0A5C1Q8S2</accession>
<evidence type="ECO:0000313" key="2">
    <source>
        <dbReference type="Proteomes" id="UP000323824"/>
    </source>
</evidence>
<organism evidence="1 2">
    <name type="scientific">Thiospirochaeta perfilievii</name>
    <dbReference type="NCBI Taxonomy" id="252967"/>
    <lineage>
        <taxon>Bacteria</taxon>
        <taxon>Pseudomonadati</taxon>
        <taxon>Spirochaetota</taxon>
        <taxon>Spirochaetia</taxon>
        <taxon>Spirochaetales</taxon>
        <taxon>Spirochaetaceae</taxon>
        <taxon>Thiospirochaeta</taxon>
    </lineage>
</organism>
<dbReference type="OrthoDB" id="369287at2"/>
<proteinExistence type="predicted"/>
<keyword evidence="2" id="KW-1185">Reference proteome</keyword>